<evidence type="ECO:0000313" key="5">
    <source>
        <dbReference type="EMBL" id="KDP40283.1"/>
    </source>
</evidence>
<dbReference type="EMBL" id="KK914334">
    <property type="protein sequence ID" value="KDP40283.1"/>
    <property type="molecule type" value="Genomic_DNA"/>
</dbReference>
<dbReference type="InterPro" id="IPR036128">
    <property type="entry name" value="Plus3-like_sf"/>
</dbReference>
<feature type="domain" description="Plus3" evidence="4">
    <location>
        <begin position="912"/>
        <end position="1012"/>
    </location>
</feature>
<dbReference type="GO" id="GO:0008270">
    <property type="term" value="F:zinc ion binding"/>
    <property type="evidence" value="ECO:0007669"/>
    <property type="project" value="UniProtKB-KW"/>
</dbReference>
<dbReference type="PROSITE" id="PS51360">
    <property type="entry name" value="PLUS3"/>
    <property type="match status" value="1"/>
</dbReference>
<dbReference type="Pfam" id="PF03126">
    <property type="entry name" value="Plus-3"/>
    <property type="match status" value="1"/>
</dbReference>
<dbReference type="PROSITE" id="PS50158">
    <property type="entry name" value="ZF_CCHC"/>
    <property type="match status" value="1"/>
</dbReference>
<dbReference type="InterPro" id="IPR001878">
    <property type="entry name" value="Znf_CCHC"/>
</dbReference>
<keyword evidence="1" id="KW-0479">Metal-binding</keyword>
<reference evidence="5 6" key="1">
    <citation type="journal article" date="2014" name="PLoS ONE">
        <title>Global Analysis of Gene Expression Profiles in Physic Nut (Jatropha curcas L.) Seedlings Exposed to Salt Stress.</title>
        <authorList>
            <person name="Zhang L."/>
            <person name="Zhang C."/>
            <person name="Wu P."/>
            <person name="Chen Y."/>
            <person name="Li M."/>
            <person name="Jiang H."/>
            <person name="Wu G."/>
        </authorList>
    </citation>
    <scope>NUCLEOTIDE SEQUENCE [LARGE SCALE GENOMIC DNA]</scope>
    <source>
        <strain evidence="6">cv. GZQX0401</strain>
        <tissue evidence="5">Young leaves</tissue>
    </source>
</reference>
<evidence type="ECO:0008006" key="7">
    <source>
        <dbReference type="Google" id="ProtNLM"/>
    </source>
</evidence>
<dbReference type="SMART" id="SM00719">
    <property type="entry name" value="Plus3"/>
    <property type="match status" value="1"/>
</dbReference>
<name>A0A067KZB1_JATCU</name>
<dbReference type="PANTHER" id="PTHR38940">
    <property type="entry name" value="PLUS3 DOMAIN-CONTAINING PROTEIN"/>
    <property type="match status" value="1"/>
</dbReference>
<feature type="region of interest" description="Disordered" evidence="2">
    <location>
        <begin position="540"/>
        <end position="592"/>
    </location>
</feature>
<dbReference type="AlphaFoldDB" id="A0A067KZB1"/>
<dbReference type="SMART" id="SM00343">
    <property type="entry name" value="ZnF_C2HC"/>
    <property type="match status" value="2"/>
</dbReference>
<dbReference type="OrthoDB" id="166375at2759"/>
<feature type="compositionally biased region" description="Polar residues" evidence="2">
    <location>
        <begin position="562"/>
        <end position="574"/>
    </location>
</feature>
<evidence type="ECO:0000313" key="6">
    <source>
        <dbReference type="Proteomes" id="UP000027138"/>
    </source>
</evidence>
<keyword evidence="1" id="KW-0863">Zinc-finger</keyword>
<feature type="compositionally biased region" description="Polar residues" evidence="2">
    <location>
        <begin position="294"/>
        <end position="308"/>
    </location>
</feature>
<proteinExistence type="predicted"/>
<evidence type="ECO:0000259" key="3">
    <source>
        <dbReference type="PROSITE" id="PS50158"/>
    </source>
</evidence>
<protein>
    <recommendedName>
        <fullName evidence="7">CCHC-type domain-containing protein</fullName>
    </recommendedName>
</protein>
<gene>
    <name evidence="5" type="ORF">JCGZ_02281</name>
</gene>
<evidence type="ECO:0000259" key="4">
    <source>
        <dbReference type="PROSITE" id="PS51360"/>
    </source>
</evidence>
<dbReference type="SUPFAM" id="SSF159042">
    <property type="entry name" value="Plus3-like"/>
    <property type="match status" value="1"/>
</dbReference>
<feature type="compositionally biased region" description="Basic and acidic residues" evidence="2">
    <location>
        <begin position="329"/>
        <end position="340"/>
    </location>
</feature>
<dbReference type="Gene3D" id="3.90.70.200">
    <property type="entry name" value="Plus-3 domain"/>
    <property type="match status" value="1"/>
</dbReference>
<keyword evidence="1" id="KW-0862">Zinc</keyword>
<evidence type="ECO:0000256" key="2">
    <source>
        <dbReference type="SAM" id="MobiDB-lite"/>
    </source>
</evidence>
<feature type="region of interest" description="Disordered" evidence="2">
    <location>
        <begin position="283"/>
        <end position="342"/>
    </location>
</feature>
<dbReference type="InterPro" id="IPR004343">
    <property type="entry name" value="Plus-3_dom"/>
</dbReference>
<dbReference type="GO" id="GO:0003677">
    <property type="term" value="F:DNA binding"/>
    <property type="evidence" value="ECO:0007669"/>
    <property type="project" value="InterPro"/>
</dbReference>
<organism evidence="5 6">
    <name type="scientific">Jatropha curcas</name>
    <name type="common">Barbados nut</name>
    <dbReference type="NCBI Taxonomy" id="180498"/>
    <lineage>
        <taxon>Eukaryota</taxon>
        <taxon>Viridiplantae</taxon>
        <taxon>Streptophyta</taxon>
        <taxon>Embryophyta</taxon>
        <taxon>Tracheophyta</taxon>
        <taxon>Spermatophyta</taxon>
        <taxon>Magnoliopsida</taxon>
        <taxon>eudicotyledons</taxon>
        <taxon>Gunneridae</taxon>
        <taxon>Pentapetalae</taxon>
        <taxon>rosids</taxon>
        <taxon>fabids</taxon>
        <taxon>Malpighiales</taxon>
        <taxon>Euphorbiaceae</taxon>
        <taxon>Crotonoideae</taxon>
        <taxon>Jatropheae</taxon>
        <taxon>Jatropha</taxon>
    </lineage>
</organism>
<feature type="region of interest" description="Disordered" evidence="2">
    <location>
        <begin position="174"/>
        <end position="193"/>
    </location>
</feature>
<evidence type="ECO:0000256" key="1">
    <source>
        <dbReference type="PROSITE-ProRule" id="PRU00047"/>
    </source>
</evidence>
<feature type="domain" description="CCHC-type" evidence="3">
    <location>
        <begin position="742"/>
        <end position="757"/>
    </location>
</feature>
<accession>A0A067KZB1</accession>
<dbReference type="Gene3D" id="4.10.60.10">
    <property type="entry name" value="Zinc finger, CCHC-type"/>
    <property type="match status" value="1"/>
</dbReference>
<sequence>MNVDDKNIEPLTDLSLALGFSNQCIESILNDDNPGAGANAASSLDMTFVATDPLSELVWSPKKGLSIKCADGSFSNKKASLLLGVGPVNMASGSSSNKPIRSFDKPINKTKFMASLTACDLRSKVTREDDSARFPTSDVGIMPFSGTSHELKAATDDCMEEMKNAVDTFFLHKEDPRDNKGEGETKMDATHKDQTCEEPIQRATYVSDENRALGMEIVFAPESHTMEECEALDAKMKNLTSFGKGHRELEATAENDLEAPLDENACGLKTEFVALQSVNRVKNNSHQDDEFLPTNKTLAIKQSPTNSRIQRDESGKSKALSDGGASERMLNEEDGSHESVESCNTAGLYSTGKRRWNFEQQLIVGSKRVKRQIQESPSSAPPIKQDSSFMNWISNMMKGFSKSSKGDEPSLFHALANSNHGLENPDRDVIACKRNGDPGCRTIGFQSIFQSLYCQKTNVQQAVTLSVDHRTEGSEELELDNKRCNLNATPIACRMVTGNVYKQFLPSNKSYNGISSGNQMSPVVHSKDVYMNFAAIQENSSNNTAENKNPNNLATDKEKDGTSSNSSQGKWKTNSVEKFDSEPPSEGNTACNLGSKGELLKSLWISRFTPKASGPFLNRDLSNKSIVDAPDCSADGLTWKTQLQNPLASSSEYENVEVTEQSAEEPQRVQNYGTASEASFGFYKVKGQHDDKSIYKLNPILLSGSSKNSDAMASVFARRLDALKHITPSDEPDGTAEAIMTCFFCGIKGHNLRECSEVPESDLEDLLRKINSYDTAKELPCLCIRCFQLNHWAVACPNTCSKPSNQAECGTSLVNHCGLSKMQLHVRNEDNIMLKDAAGRALRVCDRNDSGMEKGTNLLWKLNEAAKFGKPKLDVKLFEKEIAPSSVEKRWKGKLMTPLYGFSDDQISDAPKEIFDAIRRLRLSRTDILKWTNSRMPLSNLAGLFLRLRLGKWEEGLGGTGYYVACITGAQMQSSPQKSKKKSITVNVGGIKCLVESQYVSNQDFLEVKIQT</sequence>
<keyword evidence="6" id="KW-1185">Reference proteome</keyword>
<dbReference type="STRING" id="180498.A0A067KZB1"/>
<dbReference type="PANTHER" id="PTHR38940:SF4">
    <property type="entry name" value="OS01G0775100 PROTEIN"/>
    <property type="match status" value="1"/>
</dbReference>
<dbReference type="Proteomes" id="UP000027138">
    <property type="component" value="Unassembled WGS sequence"/>
</dbReference>
<feature type="compositionally biased region" description="Polar residues" evidence="2">
    <location>
        <begin position="540"/>
        <end position="554"/>
    </location>
</feature>